<organism evidence="2 3">
    <name type="scientific">Saccharopolyspora gloriosae</name>
    <dbReference type="NCBI Taxonomy" id="455344"/>
    <lineage>
        <taxon>Bacteria</taxon>
        <taxon>Bacillati</taxon>
        <taxon>Actinomycetota</taxon>
        <taxon>Actinomycetes</taxon>
        <taxon>Pseudonocardiales</taxon>
        <taxon>Pseudonocardiaceae</taxon>
        <taxon>Saccharopolyspora</taxon>
    </lineage>
</organism>
<keyword evidence="3" id="KW-1185">Reference proteome</keyword>
<dbReference type="Pfam" id="PF19054">
    <property type="entry name" value="DUF5753"/>
    <property type="match status" value="1"/>
</dbReference>
<dbReference type="RefSeq" id="WP_184483103.1">
    <property type="nucleotide sequence ID" value="NZ_JACHIV010000001.1"/>
</dbReference>
<dbReference type="EMBL" id="JACHIV010000001">
    <property type="protein sequence ID" value="MBB5072043.1"/>
    <property type="molecule type" value="Genomic_DNA"/>
</dbReference>
<dbReference type="InterPro" id="IPR010982">
    <property type="entry name" value="Lambda_DNA-bd_dom_sf"/>
</dbReference>
<gene>
    <name evidence="2" type="ORF">BJ969_005131</name>
</gene>
<evidence type="ECO:0000313" key="2">
    <source>
        <dbReference type="EMBL" id="MBB5072043.1"/>
    </source>
</evidence>
<reference evidence="2 3" key="1">
    <citation type="submission" date="2020-08" db="EMBL/GenBank/DDBJ databases">
        <title>Sequencing the genomes of 1000 actinobacteria strains.</title>
        <authorList>
            <person name="Klenk H.-P."/>
        </authorList>
    </citation>
    <scope>NUCLEOTIDE SEQUENCE [LARGE SCALE GENOMIC DNA]</scope>
    <source>
        <strain evidence="2 3">DSM 45582</strain>
    </source>
</reference>
<dbReference type="GO" id="GO:0003677">
    <property type="term" value="F:DNA binding"/>
    <property type="evidence" value="ECO:0007669"/>
    <property type="project" value="InterPro"/>
</dbReference>
<evidence type="ECO:0000313" key="3">
    <source>
        <dbReference type="Proteomes" id="UP000580474"/>
    </source>
</evidence>
<proteinExistence type="predicted"/>
<accession>A0A840NPR0</accession>
<dbReference type="InterPro" id="IPR043917">
    <property type="entry name" value="DUF5753"/>
</dbReference>
<dbReference type="AlphaFoldDB" id="A0A840NPR0"/>
<dbReference type="Pfam" id="PF13560">
    <property type="entry name" value="HTH_31"/>
    <property type="match status" value="1"/>
</dbReference>
<comment type="caution">
    <text evidence="2">The sequence shown here is derived from an EMBL/GenBank/DDBJ whole genome shotgun (WGS) entry which is preliminary data.</text>
</comment>
<dbReference type="Gene3D" id="1.10.260.40">
    <property type="entry name" value="lambda repressor-like DNA-binding domains"/>
    <property type="match status" value="1"/>
</dbReference>
<protein>
    <submittedName>
        <fullName evidence="2">Transcriptional regulator with XRE-family HTH domain</fullName>
    </submittedName>
</protein>
<name>A0A840NPR0_9PSEU</name>
<dbReference type="CDD" id="cd00093">
    <property type="entry name" value="HTH_XRE"/>
    <property type="match status" value="1"/>
</dbReference>
<feature type="domain" description="HTH cro/C1-type" evidence="1">
    <location>
        <begin position="16"/>
        <end position="73"/>
    </location>
</feature>
<dbReference type="PROSITE" id="PS50943">
    <property type="entry name" value="HTH_CROC1"/>
    <property type="match status" value="1"/>
</dbReference>
<dbReference type="SUPFAM" id="SSF47413">
    <property type="entry name" value="lambda repressor-like DNA-binding domains"/>
    <property type="match status" value="1"/>
</dbReference>
<evidence type="ECO:0000259" key="1">
    <source>
        <dbReference type="PROSITE" id="PS50943"/>
    </source>
</evidence>
<dbReference type="InterPro" id="IPR001387">
    <property type="entry name" value="Cro/C1-type_HTH"/>
</dbReference>
<dbReference type="SMART" id="SM00530">
    <property type="entry name" value="HTH_XRE"/>
    <property type="match status" value="1"/>
</dbReference>
<dbReference type="Proteomes" id="UP000580474">
    <property type="component" value="Unassembled WGS sequence"/>
</dbReference>
<sequence length="280" mass="30388">MRHADKLRQLGLGVQLRKLRESRGLSTRSVAKSLGVSPASINRTELGSRSPSREEVSALCAVFGVVGDEKQELIERVGESKDNAAWLATEHVPDQVTSLMILEREAVEITAVELALVPGLAQTADYARLILGSSLAPGVDLERQVATRLGRQAVLSKPRAPKVAMFLDEAVLWRTLANARIAQEQLRHLIAVQRRDNVAIRVLPFDAVPHEGLRGSFTLYELADGTPYVFVEARSFGVFVTETSAVQPFVEVCNGLGKHALDATTSDDMISAVAERLGDG</sequence>